<sequence length="72" mass="7973">MTEVERNALIALVKWAQSMPVGIGHEHEHLSDAYDALEHCIIFEVGPIDPQVRAAYFAPHVEQNPPTAEGQP</sequence>
<gene>
    <name evidence="1" type="ordered locus">AMIS_19550</name>
</gene>
<evidence type="ECO:0000313" key="2">
    <source>
        <dbReference type="Proteomes" id="UP000007882"/>
    </source>
</evidence>
<protein>
    <submittedName>
        <fullName evidence="1">Uncharacterized protein</fullName>
    </submittedName>
</protein>
<accession>I0H2D8</accession>
<reference evidence="1 2" key="1">
    <citation type="submission" date="2012-02" db="EMBL/GenBank/DDBJ databases">
        <title>Complete genome sequence of Actinoplanes missouriensis 431 (= NBRC 102363).</title>
        <authorList>
            <person name="Ohnishi Y."/>
            <person name="Ishikawa J."/>
            <person name="Sekine M."/>
            <person name="Hosoyama A."/>
            <person name="Harada T."/>
            <person name="Narita H."/>
            <person name="Hata T."/>
            <person name="Konno Y."/>
            <person name="Tutikane K."/>
            <person name="Fujita N."/>
            <person name="Horinouchi S."/>
            <person name="Hayakawa M."/>
        </authorList>
    </citation>
    <scope>NUCLEOTIDE SEQUENCE [LARGE SCALE GENOMIC DNA]</scope>
    <source>
        <strain evidence="2">ATCC 14538 / DSM 43046 / CBS 188.64 / JCM 3121 / NBRC 102363 / NCIMB 12654 / NRRL B-3342 / UNCC 431</strain>
    </source>
</reference>
<dbReference type="HOGENOM" id="CLU_2713294_0_0_11"/>
<dbReference type="STRING" id="512565.AMIS_19550"/>
<dbReference type="EMBL" id="AP012319">
    <property type="protein sequence ID" value="BAL87175.1"/>
    <property type="molecule type" value="Genomic_DNA"/>
</dbReference>
<dbReference type="PATRIC" id="fig|512565.3.peg.1965"/>
<proteinExistence type="predicted"/>
<dbReference type="Proteomes" id="UP000007882">
    <property type="component" value="Chromosome"/>
</dbReference>
<dbReference type="RefSeq" id="WP_014442070.1">
    <property type="nucleotide sequence ID" value="NC_017093.1"/>
</dbReference>
<organism evidence="1 2">
    <name type="scientific">Actinoplanes missouriensis (strain ATCC 14538 / DSM 43046 / CBS 188.64 / JCM 3121 / NBRC 102363 / NCIMB 12654 / NRRL B-3342 / UNCC 431)</name>
    <dbReference type="NCBI Taxonomy" id="512565"/>
    <lineage>
        <taxon>Bacteria</taxon>
        <taxon>Bacillati</taxon>
        <taxon>Actinomycetota</taxon>
        <taxon>Actinomycetes</taxon>
        <taxon>Micromonosporales</taxon>
        <taxon>Micromonosporaceae</taxon>
        <taxon>Actinoplanes</taxon>
    </lineage>
</organism>
<evidence type="ECO:0000313" key="1">
    <source>
        <dbReference type="EMBL" id="BAL87175.1"/>
    </source>
</evidence>
<dbReference type="KEGG" id="ams:AMIS_19550"/>
<name>I0H2D8_ACTM4</name>
<dbReference type="AlphaFoldDB" id="I0H2D8"/>
<keyword evidence="2" id="KW-1185">Reference proteome</keyword>